<comment type="caution">
    <text evidence="1">The sequence shown here is derived from an EMBL/GenBank/DDBJ whole genome shotgun (WGS) entry which is preliminary data.</text>
</comment>
<dbReference type="OrthoDB" id="2906425at2759"/>
<organism evidence="1 2">
    <name type="scientific">[Emmonsia] crescens</name>
    <dbReference type="NCBI Taxonomy" id="73230"/>
    <lineage>
        <taxon>Eukaryota</taxon>
        <taxon>Fungi</taxon>
        <taxon>Dikarya</taxon>
        <taxon>Ascomycota</taxon>
        <taxon>Pezizomycotina</taxon>
        <taxon>Eurotiomycetes</taxon>
        <taxon>Eurotiomycetidae</taxon>
        <taxon>Onygenales</taxon>
        <taxon>Ajellomycetaceae</taxon>
        <taxon>Emergomyces</taxon>
    </lineage>
</organism>
<dbReference type="EMBL" id="LCZI01001016">
    <property type="protein sequence ID" value="KKZ62994.1"/>
    <property type="molecule type" value="Genomic_DNA"/>
</dbReference>
<evidence type="ECO:0008006" key="3">
    <source>
        <dbReference type="Google" id="ProtNLM"/>
    </source>
</evidence>
<dbReference type="VEuPathDB" id="FungiDB:EMCG_02706"/>
<reference evidence="2" key="1">
    <citation type="journal article" date="2015" name="PLoS Genet.">
        <title>The dynamic genome and transcriptome of the human fungal pathogen Blastomyces and close relative Emmonsia.</title>
        <authorList>
            <person name="Munoz J.F."/>
            <person name="Gauthier G.M."/>
            <person name="Desjardins C.A."/>
            <person name="Gallo J.E."/>
            <person name="Holder J."/>
            <person name="Sullivan T.D."/>
            <person name="Marty A.J."/>
            <person name="Carmen J.C."/>
            <person name="Chen Z."/>
            <person name="Ding L."/>
            <person name="Gujja S."/>
            <person name="Magrini V."/>
            <person name="Misas E."/>
            <person name="Mitreva M."/>
            <person name="Priest M."/>
            <person name="Saif S."/>
            <person name="Whiston E.A."/>
            <person name="Young S."/>
            <person name="Zeng Q."/>
            <person name="Goldman W.E."/>
            <person name="Mardis E.R."/>
            <person name="Taylor J.W."/>
            <person name="McEwen J.G."/>
            <person name="Clay O.K."/>
            <person name="Klein B.S."/>
            <person name="Cuomo C.A."/>
        </authorList>
    </citation>
    <scope>NUCLEOTIDE SEQUENCE [LARGE SCALE GENOMIC DNA]</scope>
    <source>
        <strain evidence="2">UAMH 3008</strain>
    </source>
</reference>
<dbReference type="Proteomes" id="UP000034164">
    <property type="component" value="Unassembled WGS sequence"/>
</dbReference>
<accession>A0A0G2J185</accession>
<evidence type="ECO:0000313" key="1">
    <source>
        <dbReference type="EMBL" id="KKZ62994.1"/>
    </source>
</evidence>
<name>A0A0G2J185_9EURO</name>
<sequence>MSNSNTQIVDPTQGVPFASWNLRVGESYVNKNGILFEYSPVSSEELPADGELITVLAKQMGRVLLIRDRSYITKSEAEAMRLVAKYTSIPVPEVIYSIFSSDHGTIAMTIIQGSALDKHWEGLDNETKQSLCCRIWS</sequence>
<evidence type="ECO:0000313" key="2">
    <source>
        <dbReference type="Proteomes" id="UP000034164"/>
    </source>
</evidence>
<gene>
    <name evidence="1" type="ORF">EMCG_02706</name>
</gene>
<protein>
    <recommendedName>
        <fullName evidence="3">Aminoglycoside phosphotransferase domain-containing protein</fullName>
    </recommendedName>
</protein>
<proteinExistence type="predicted"/>
<dbReference type="AlphaFoldDB" id="A0A0G2J185"/>